<dbReference type="RefSeq" id="WP_348386262.1">
    <property type="nucleotide sequence ID" value="NZ_CP134146.1"/>
</dbReference>
<accession>A0ABY9TE73</accession>
<keyword evidence="1" id="KW-0732">Signal</keyword>
<sequence>MSKVIFALMLSALSLNVFAANEQSTDEVAKELANPTSALASLHFKFQTRTYEGNLPNANGQQSNSILFQPSMPFPLDNGAKILFRPAIPFYLDTPVFTGTDFSDESGIGDSSIDLMYSPKAVDGVSHAFGTYMTLPTGDEKIGQGETTTLGPEYYYVKMNPTSAVGLLAFHHWDVAGDVDVSQSTSQIFLVALPGGGWNYGTQPTFTYDWEDDQWTVPLNFNVGRTVQWNERPWKLSVELDYYVEKSEDFGPDWMLTFRISPVVENVMANWF</sequence>
<evidence type="ECO:0008006" key="4">
    <source>
        <dbReference type="Google" id="ProtNLM"/>
    </source>
</evidence>
<dbReference type="Proteomes" id="UP001248581">
    <property type="component" value="Chromosome"/>
</dbReference>
<dbReference type="EMBL" id="CP134146">
    <property type="protein sequence ID" value="WNC67098.1"/>
    <property type="molecule type" value="Genomic_DNA"/>
</dbReference>
<name>A0ABY9TE73_9GAMM</name>
<feature type="chain" id="PRO_5047077679" description="Transporter" evidence="1">
    <location>
        <begin position="20"/>
        <end position="272"/>
    </location>
</feature>
<gene>
    <name evidence="2" type="ORF">RI845_11240</name>
</gene>
<reference evidence="3" key="1">
    <citation type="submission" date="2023-09" db="EMBL/GenBank/DDBJ databases">
        <authorList>
            <person name="Li S."/>
            <person name="Li X."/>
            <person name="Zhang C."/>
            <person name="Zhao Z."/>
        </authorList>
    </citation>
    <scope>NUCLEOTIDE SEQUENCE [LARGE SCALE GENOMIC DNA]</scope>
    <source>
        <strain evidence="3">SQ345</strain>
    </source>
</reference>
<evidence type="ECO:0000313" key="2">
    <source>
        <dbReference type="EMBL" id="WNC67098.1"/>
    </source>
</evidence>
<keyword evidence="3" id="KW-1185">Reference proteome</keyword>
<organism evidence="2 3">
    <name type="scientific">Thalassotalea nanhaiensis</name>
    <dbReference type="NCBI Taxonomy" id="3065648"/>
    <lineage>
        <taxon>Bacteria</taxon>
        <taxon>Pseudomonadati</taxon>
        <taxon>Pseudomonadota</taxon>
        <taxon>Gammaproteobacteria</taxon>
        <taxon>Alteromonadales</taxon>
        <taxon>Colwelliaceae</taxon>
        <taxon>Thalassotalea</taxon>
    </lineage>
</organism>
<evidence type="ECO:0000313" key="3">
    <source>
        <dbReference type="Proteomes" id="UP001248581"/>
    </source>
</evidence>
<evidence type="ECO:0000256" key="1">
    <source>
        <dbReference type="SAM" id="SignalP"/>
    </source>
</evidence>
<proteinExistence type="predicted"/>
<protein>
    <recommendedName>
        <fullName evidence="4">Transporter</fullName>
    </recommendedName>
</protein>
<feature type="signal peptide" evidence="1">
    <location>
        <begin position="1"/>
        <end position="19"/>
    </location>
</feature>